<protein>
    <submittedName>
        <fullName evidence="1">Uncharacterized protein</fullName>
    </submittedName>
</protein>
<proteinExistence type="predicted"/>
<evidence type="ECO:0000313" key="2">
    <source>
        <dbReference type="Proteomes" id="UP001597145"/>
    </source>
</evidence>
<accession>A0ABW4FMT1</accession>
<reference evidence="2" key="1">
    <citation type="journal article" date="2019" name="Int. J. Syst. Evol. Microbiol.">
        <title>The Global Catalogue of Microorganisms (GCM) 10K type strain sequencing project: providing services to taxonomists for standard genome sequencing and annotation.</title>
        <authorList>
            <consortium name="The Broad Institute Genomics Platform"/>
            <consortium name="The Broad Institute Genome Sequencing Center for Infectious Disease"/>
            <person name="Wu L."/>
            <person name="Ma J."/>
        </authorList>
    </citation>
    <scope>NUCLEOTIDE SEQUENCE [LARGE SCALE GENOMIC DNA]</scope>
    <source>
        <strain evidence="2">JCM 12165</strain>
    </source>
</reference>
<dbReference type="RefSeq" id="WP_343974428.1">
    <property type="nucleotide sequence ID" value="NZ_BAAAJG010000007.1"/>
</dbReference>
<gene>
    <name evidence="1" type="ORF">ACFSCY_20980</name>
</gene>
<organism evidence="1 2">
    <name type="scientific">Pseudonocardia aurantiaca</name>
    <dbReference type="NCBI Taxonomy" id="75290"/>
    <lineage>
        <taxon>Bacteria</taxon>
        <taxon>Bacillati</taxon>
        <taxon>Actinomycetota</taxon>
        <taxon>Actinomycetes</taxon>
        <taxon>Pseudonocardiales</taxon>
        <taxon>Pseudonocardiaceae</taxon>
        <taxon>Pseudonocardia</taxon>
    </lineage>
</organism>
<name>A0ABW4FMT1_9PSEU</name>
<evidence type="ECO:0000313" key="1">
    <source>
        <dbReference type="EMBL" id="MFD1531910.1"/>
    </source>
</evidence>
<keyword evidence="2" id="KW-1185">Reference proteome</keyword>
<comment type="caution">
    <text evidence="1">The sequence shown here is derived from an EMBL/GenBank/DDBJ whole genome shotgun (WGS) entry which is preliminary data.</text>
</comment>
<sequence>MGADPVEGDATPVLAVAAGLDADAKPRRILSAFRRRGDEEVVALIEEAWVRSPVTG</sequence>
<dbReference type="EMBL" id="JBHUCP010000016">
    <property type="protein sequence ID" value="MFD1531910.1"/>
    <property type="molecule type" value="Genomic_DNA"/>
</dbReference>
<dbReference type="Proteomes" id="UP001597145">
    <property type="component" value="Unassembled WGS sequence"/>
</dbReference>